<name>A0A159ZT95_PSEFL</name>
<sequence length="313" mass="35059">MPEIADYMSWNIESLSSKKCAKDVFRNVNVAAWIAVLIDEMQANVIGVMEVTLGTGEQAVQVLVQAINDRKKLVGSGSKWKYEVSQRNIEVAHTFARRADKYALLWDDANVSVSNMAVATSTKVIFADRNPLFWNMQARTAGKPKELNCLLWHAPQPKYHKKDATIQLLADLSEEIEINTGNTAFLISGDFNYNTANAATYAPLTSLKFSGIFDGEKTTLTSLKSFVNDIANRQKMIQQGDVDDAFLASAYDNIFIRGITSNWELKVCVPNVVLQEIMDSFTFMIVTRMQLQLAMKNAKIISDHMPIVMTLEE</sequence>
<dbReference type="Proteomes" id="UP000076083">
    <property type="component" value="Chromosome"/>
</dbReference>
<protein>
    <recommendedName>
        <fullName evidence="3">Endonuclease/exonuclease/phosphatase domain-containing protein</fullName>
    </recommendedName>
</protein>
<evidence type="ECO:0000313" key="1">
    <source>
        <dbReference type="EMBL" id="AMZ70685.1"/>
    </source>
</evidence>
<reference evidence="2" key="1">
    <citation type="submission" date="2016-04" db="EMBL/GenBank/DDBJ databases">
        <authorList>
            <person name="Ray J."/>
            <person name="Price M."/>
            <person name="Deutschbauer A."/>
        </authorList>
    </citation>
    <scope>NUCLEOTIDE SEQUENCE [LARGE SCALE GENOMIC DNA]</scope>
    <source>
        <strain evidence="2">FW300-N2E2</strain>
    </source>
</reference>
<reference evidence="1 2" key="2">
    <citation type="journal article" date="2018" name="Nature">
        <title>Mutant phenotypes for thousands of bacterial genes of unknown function.</title>
        <authorList>
            <person name="Price M.N."/>
            <person name="Wetmore K.M."/>
            <person name="Waters R.J."/>
            <person name="Callaghan M."/>
            <person name="Ray J."/>
            <person name="Liu H."/>
            <person name="Kuehl J.V."/>
            <person name="Melnyk R.A."/>
            <person name="Lamson J.S."/>
            <person name="Suh Y."/>
            <person name="Carlson H.K."/>
            <person name="Esquivel Z."/>
            <person name="Sadeeshkumar H."/>
            <person name="Chakraborty R."/>
            <person name="Zane G.M."/>
            <person name="Rubin B.E."/>
            <person name="Wall J.D."/>
            <person name="Visel A."/>
            <person name="Bristow J."/>
            <person name="Blow M.J."/>
            <person name="Arkin A.P."/>
            <person name="Deutschbauer A.M."/>
        </authorList>
    </citation>
    <scope>NUCLEOTIDE SEQUENCE [LARGE SCALE GENOMIC DNA]</scope>
    <source>
        <strain evidence="1 2">FW300-N2E2</strain>
    </source>
</reference>
<organism evidence="1 2">
    <name type="scientific">Pseudomonas fluorescens</name>
    <dbReference type="NCBI Taxonomy" id="294"/>
    <lineage>
        <taxon>Bacteria</taxon>
        <taxon>Pseudomonadati</taxon>
        <taxon>Pseudomonadota</taxon>
        <taxon>Gammaproteobacteria</taxon>
        <taxon>Pseudomonadales</taxon>
        <taxon>Pseudomonadaceae</taxon>
        <taxon>Pseudomonas</taxon>
    </lineage>
</organism>
<dbReference type="SUPFAM" id="SSF56219">
    <property type="entry name" value="DNase I-like"/>
    <property type="match status" value="1"/>
</dbReference>
<gene>
    <name evidence="1" type="ORF">TK06_06060</name>
</gene>
<dbReference type="AlphaFoldDB" id="A0A159ZT95"/>
<dbReference type="RefSeq" id="WP_063321281.1">
    <property type="nucleotide sequence ID" value="NZ_CP015225.1"/>
</dbReference>
<accession>A0A159ZT95</accession>
<dbReference type="Gene3D" id="3.60.10.10">
    <property type="entry name" value="Endonuclease/exonuclease/phosphatase"/>
    <property type="match status" value="1"/>
</dbReference>
<dbReference type="InterPro" id="IPR036691">
    <property type="entry name" value="Endo/exonu/phosph_ase_sf"/>
</dbReference>
<evidence type="ECO:0000313" key="2">
    <source>
        <dbReference type="Proteomes" id="UP000076083"/>
    </source>
</evidence>
<dbReference type="EMBL" id="CP015225">
    <property type="protein sequence ID" value="AMZ70685.1"/>
    <property type="molecule type" value="Genomic_DNA"/>
</dbReference>
<evidence type="ECO:0008006" key="3">
    <source>
        <dbReference type="Google" id="ProtNLM"/>
    </source>
</evidence>
<proteinExistence type="predicted"/>